<dbReference type="CDD" id="cd17649">
    <property type="entry name" value="A_NRPS_PvdJ-like"/>
    <property type="match status" value="1"/>
</dbReference>
<evidence type="ECO:0000256" key="3">
    <source>
        <dbReference type="ARBA" id="ARBA00022553"/>
    </source>
</evidence>
<dbReference type="InterPro" id="IPR020845">
    <property type="entry name" value="AMP-binding_CS"/>
</dbReference>
<dbReference type="EMBL" id="JBGOOS010000039">
    <property type="protein sequence ID" value="MEZ8210959.1"/>
    <property type="molecule type" value="Genomic_DNA"/>
</dbReference>
<dbReference type="CDD" id="cd17646">
    <property type="entry name" value="A_NRPS_AB3403-like"/>
    <property type="match status" value="1"/>
</dbReference>
<dbReference type="InterPro" id="IPR000873">
    <property type="entry name" value="AMP-dep_synth/lig_dom"/>
</dbReference>
<evidence type="ECO:0000256" key="2">
    <source>
        <dbReference type="ARBA" id="ARBA00022450"/>
    </source>
</evidence>
<dbReference type="InterPro" id="IPR036736">
    <property type="entry name" value="ACP-like_sf"/>
</dbReference>
<feature type="domain" description="Carrier" evidence="5">
    <location>
        <begin position="2480"/>
        <end position="2555"/>
    </location>
</feature>
<dbReference type="Gene3D" id="3.40.50.980">
    <property type="match status" value="4"/>
</dbReference>
<feature type="domain" description="Carrier" evidence="5">
    <location>
        <begin position="968"/>
        <end position="1042"/>
    </location>
</feature>
<dbReference type="PROSITE" id="PS50075">
    <property type="entry name" value="CARRIER"/>
    <property type="match status" value="3"/>
</dbReference>
<dbReference type="Pfam" id="PF00550">
    <property type="entry name" value="PP-binding"/>
    <property type="match status" value="3"/>
</dbReference>
<gene>
    <name evidence="6" type="ORF">ACED39_19520</name>
</gene>
<keyword evidence="7" id="KW-1185">Reference proteome</keyword>
<dbReference type="SUPFAM" id="SSF56801">
    <property type="entry name" value="Acetyl-CoA synthetase-like"/>
    <property type="match status" value="3"/>
</dbReference>
<dbReference type="Pfam" id="PF00668">
    <property type="entry name" value="Condensation"/>
    <property type="match status" value="4"/>
</dbReference>
<comment type="caution">
    <text evidence="6">The sequence shown here is derived from an EMBL/GenBank/DDBJ whole genome shotgun (WGS) entry which is preliminary data.</text>
</comment>
<reference evidence="6 7" key="1">
    <citation type="submission" date="2024-06" db="EMBL/GenBank/DDBJ databases">
        <authorList>
            <person name="Steensen K."/>
            <person name="Seneca J."/>
            <person name="Bartlau N."/>
            <person name="Yu A.X."/>
            <person name="Polz M.F."/>
        </authorList>
    </citation>
    <scope>NUCLEOTIDE SEQUENCE [LARGE SCALE GENOMIC DNA]</scope>
    <source>
        <strain evidence="6 7">1F146</strain>
    </source>
</reference>
<evidence type="ECO:0000256" key="4">
    <source>
        <dbReference type="SAM" id="Coils"/>
    </source>
</evidence>
<dbReference type="RefSeq" id="WP_371720083.1">
    <property type="nucleotide sequence ID" value="NZ_JBGOOF010000040.1"/>
</dbReference>
<dbReference type="PROSITE" id="PS00012">
    <property type="entry name" value="PHOSPHOPANTETHEINE"/>
    <property type="match status" value="2"/>
</dbReference>
<dbReference type="Gene3D" id="3.30.559.10">
    <property type="entry name" value="Chloramphenicol acetyltransferase-like domain"/>
    <property type="match status" value="4"/>
</dbReference>
<evidence type="ECO:0000259" key="5">
    <source>
        <dbReference type="PROSITE" id="PS50075"/>
    </source>
</evidence>
<dbReference type="Gene3D" id="3.40.50.12780">
    <property type="entry name" value="N-terminal domain of ligase-like"/>
    <property type="match status" value="1"/>
</dbReference>
<evidence type="ECO:0000256" key="1">
    <source>
        <dbReference type="ARBA" id="ARBA00001957"/>
    </source>
</evidence>
<dbReference type="InterPro" id="IPR025110">
    <property type="entry name" value="AMP-bd_C"/>
</dbReference>
<dbReference type="InterPro" id="IPR010071">
    <property type="entry name" value="AA_adenyl_dom"/>
</dbReference>
<dbReference type="Proteomes" id="UP001569151">
    <property type="component" value="Unassembled WGS sequence"/>
</dbReference>
<dbReference type="PANTHER" id="PTHR45527">
    <property type="entry name" value="NONRIBOSOMAL PEPTIDE SYNTHETASE"/>
    <property type="match status" value="1"/>
</dbReference>
<keyword evidence="2" id="KW-0596">Phosphopantetheine</keyword>
<keyword evidence="3" id="KW-0597">Phosphoprotein</keyword>
<dbReference type="Pfam" id="PF13193">
    <property type="entry name" value="AMP-binding_C"/>
    <property type="match status" value="2"/>
</dbReference>
<dbReference type="Pfam" id="PF00501">
    <property type="entry name" value="AMP-binding"/>
    <property type="match status" value="3"/>
</dbReference>
<dbReference type="SUPFAM" id="SSF47336">
    <property type="entry name" value="ACP-like"/>
    <property type="match status" value="3"/>
</dbReference>
<sequence>MSVDDISMTPANISWGPLSHSQQRLWLFQQLMPESIAYNTGGLLWLSGKELSKETIVDTFKSVLSLHSAVHLEIEEKDGQPAQITRLQPPYIAYIDAREHSDPKSFAYQDALKKVREPYNLVASPLYRLALYQVSEGEFAVCIAAHHIIVDAWSLQLLVKSVIDNLSGKTLREPRGQSYQAFAAEQQLVDLCEDQKQWQNLALMSDEPCMLPVSNDVQKNAYQAGHVEDSLSKTESDAVAKVAKEHGITRFEVLSAAMLLTLASYANHAHPAINVPALNRSSANRRNIGFYVNNAILGVQASADLTLSDVLHKTKSNLRNALKFEHLPIEKLVGGMPLPTTAFNYRSHGHNLNIKTHSVEGVFEEFPVTETPFELVLDAITGDELAIRLVYAKEKFTSNQIDNILESYKSILKQFCATPEHKLSQLKTLSSQDTLRLNQHGEVQQAWNAVTFMALVAEQAKLRPEKIALKHGDRTLTYAELEAQSNLVAHSLRKRKMSDEAVVGVMMERGTDMLLAMLGITKAGCAFLPLDPDYPTERISFMLEDSEAQQLLTQQHLMEKTQDLFIHSDCAPECVSIESLLAAEASVIELEDCSYQEINLDQLAYLIYTSGSTGKPKGVAVSHRGLTMHVQTIGEQYGMTPEDTELHFASISFDGAVERWTVPLAFGSTLIIRDQQLWTPEKTTQVLMDEKVTIACFPPSYVGPWLDWVEQTQPDLSLRSLTLGGEAFTRETFERIQRVVNPPRIVNGYGPTETVVTPMIWRAYPEDKLESSYAPIGQPVGDRKLYVLDENLKQVPFGSVGELYIGMESGLARGYLKRPDLTAERFIPDPFAANGERMYRTGDLVRFRQDGVVEYLGRADQQVKIRGFRIELGEIESRLQTLSNAEFCAVVAHESPTGKRLVGYVQLAEAEKKSESQWRIELASQLPDYMVPSRIIVSQTLPLTPAGKVDRKQLAAPDWDEERKAGAPLEGDIQHQLAKIWRELLKLESIGSDSHFFALGGDSITALQMVGKLRQRGLMLTPKQVFDHPVLAEMALCVLDSQIKPAEQGELSGKVSLLPMQKRFIERGYSNKNKLDKNGQLELCNQYVKLNLPAPANADAIVRALKQVVQHHDSLRLSFEAPNTTTSDAAEYLAEYVTTADCEFHLYAEQIDTDAVQNAINPYVGKQLSVGLNIETGEMLVAVHHLVIDALSWPVLIQDLLESYQQEMGVDSYAFASKTHNQADWYEALKSLHISHKQSEFWNTQRAESAFPTALTEGKAQESQSKGIHKYSYHIAKDLAEPLFASTHAFTRMSKEQTLMALSALAVKEITSASEIVVHRESHGRFSESFGLDLSRSVNWHTALFPQKVVLSESVSELLASVKDGSHAITDGGLSYSAGVAQQKWQYQDNVDVLFNFLGRAAQADVRGAELGEFGLWRPEDAKADAAIALNISETDDGLDVDLEFSLSALSESECDAYVHHLESAIKVVTEHCTSNSAILTQADAPNTHLSLATLSHVSRNAHQLPNQILPLSTLQQGLYFHAQLSQDTSTYVNQITLPISGADASQLEEGWKALMKRHSILRSTLHQAEGQAHLYVWDDLPITSRVFDGREEAGFELESYKRSLIEQGFELEQDASAQQLKPLWRVDLVTTGDNEIACIFTIHHILMDGWSTGVLLSELFAHYQNMSLPVVSHDFADYLEWVVQQEPESAQQYWRGYLNGVEAPTMLVEQYGSCTDKLGHVRHNVDYSAEVLSGWQSQLKSSGITLNTLIQGAWLLTLQRYTGQSQPVFGNTVAGRPSSLANSEAMVGLFINTLPVTSMVHWQAKTNQWLADIQEQASAQREFSHVSLSEVQALSSLGNAPQAGENLFDSLLVFENYPLDESLFSETGLKIGEPDSYEFTHYPLTLAVLPGESLRIVFAYDSAKLSQSDIDALSATTSHYLEQLVDKLTHSLSDIDVLDAEQQSRLSGHVKASEPWTYKPFTELLKEQVLAQPDSEALVANPLGGSVLSTEGTERIALTYQQLDNFSDGVAAELVARGIQRDQRVGVMFARGADMLVAMIGVLKAGAAFLPLDPSYPQDRLAYMVEDSDAQWLISDDSSQQLASEICQRDNIIAYSEIDLQQPLLNRPEILEEQLAYVIYTSGSTGKPKGVCVSHSGLSMHVQTIGQRYGMTPQDIELHFASISFDGAVERWTVPLAFGSKLVIRDQQLWSAQETCEVLEREAVTIACFPPSYVGPLLEWIEVEQPTLAVRSWTLGGEAFTRETYFKLQQVLNPKRIINGYGPTETVVTPMIWQAYPETPLESAYAPIGTAVGARSLYVLDSDLRPVPSGASGELYIGEEVGLARGYLDRPDLTAERFVPDPFANNGERMYRTGDLVRWREDGVMEYLGRADDQIKIRGFRVELGEIESRLQSISGSKLSAVTAFEGSAGKYLVGYVEGQADLINCDDILAQMAKVLPDYMVPSQLVVMESMPLTPASKVDKKKLPQPDNQVQHKTYEAPEGEIEQLLAQELEALFGLERVSRNDDFFALGGQSLLATQLVGRLQQKHQIRLLLQSVFDSPRLDVMATQCTSLKEPAVTIKAVPRMEYMPVSASQKRLWFVQQLMPESSAYHMPLGLKLKGEVKRELLAHSLRTVIGRHEALRTSFEQVDGELMQSIHSSDDVSKFTLAEYSADEFSDLESQRLSWIGETFDLSSPELLRAYLLKHSDQEFELLLVVHHIISDGISIQNLMRELSAVYSSYSHSGHFESNIESDTLDYADYASWQQEWLKSDSAKESLSWWKAALAKDIEPLVLHSDVARDQLETTGQRHHFTLTKQQVNEIETLAEQSATTPYNVMLSLWHLLLHKYSGRDEIRVGTPVAGRTQLDTQQMQGCFINNLVSPAQLDAAMSYENLLHEIKRFTEQALTHQDVPFEVLVESLGVTGNLQHHPLYQTSFNFQRIERSILAEWGGVQAEAFDPGVVAAQLELSLDVQAYDDGEWSGFVNYAAPVFDRPFVEALLGHWLKLLEQVASNPNAMLSELKLVDSDEFAQIDAFNATKKSWGEMLPPPIAVEAQAKQTPEAIALSMGQQSMTYAEFDSKVNQLAQWLRQQGVGEETRVGLGLPRSFELVIGLHAITRAGGAYVPLDPSYPAERLNYILESADVSILLTDSETLPQWPENPQCQYVALNQAEILQQVNEQSTVAPVVNWNAEQSLYVIFTSGSTGLPKGVVNTQSALHNRLAWMQNEYQLDASDCVLQKTPFSFDVSVWEFFWPLIYGARLAIAEPDHHRQPELLHSTIREQGVTTIHFVPSMLHAFESETDIGECSSLRRIICSGEALPAELTEKVLTGAPDCQLHNLYGPTEAAIDVTYWQCELPIGKRIPIGHAISNTQLHVLDDCWNPVPVGVPGELYLAGDGLAREYLSRPDLTADRFVPNPFGCEQDGNIGSRMYRTGDQVVRMPDGRLEYLGRLDHQVKIRGLRIELEEIENVLNQYEDVDESAVIAYEHQTGTQLVAYVVCGEWNSEKETAAKAHLNDHLPDYMVPAIYVALDEMPLSPNGKRDRKALPSPEWSKVEYRAPESELEIWFANTWQQVLGSEKVGLDDNFFALGGHSLLATRIVAQAQKELDLAISLKDFFAAGTLQALTDALQSQYQANNEQEQDELDAMAALMDELELL</sequence>
<feature type="domain" description="Carrier" evidence="5">
    <location>
        <begin position="3539"/>
        <end position="3614"/>
    </location>
</feature>
<dbReference type="InterPro" id="IPR009081">
    <property type="entry name" value="PP-bd_ACP"/>
</dbReference>
<dbReference type="InterPro" id="IPR042099">
    <property type="entry name" value="ANL_N_sf"/>
</dbReference>
<dbReference type="NCBIfam" id="NF003417">
    <property type="entry name" value="PRK04813.1"/>
    <property type="match status" value="3"/>
</dbReference>
<protein>
    <submittedName>
        <fullName evidence="6">Amino acid adenylation domain-containing protein</fullName>
    </submittedName>
</protein>
<dbReference type="InterPro" id="IPR020806">
    <property type="entry name" value="PKS_PP-bd"/>
</dbReference>
<dbReference type="Gene3D" id="1.10.1200.10">
    <property type="entry name" value="ACP-like"/>
    <property type="match status" value="3"/>
</dbReference>
<keyword evidence="4" id="KW-0175">Coiled coil</keyword>
<dbReference type="Gene3D" id="3.30.300.30">
    <property type="match status" value="3"/>
</dbReference>
<name>A0ABV4MN00_9VIBR</name>
<comment type="cofactor">
    <cofactor evidence="1">
        <name>pantetheine 4'-phosphate</name>
        <dbReference type="ChEBI" id="CHEBI:47942"/>
    </cofactor>
</comment>
<dbReference type="NCBIfam" id="TIGR01733">
    <property type="entry name" value="AA-adenyl-dom"/>
    <property type="match status" value="3"/>
</dbReference>
<dbReference type="SUPFAM" id="SSF52777">
    <property type="entry name" value="CoA-dependent acyltransferases"/>
    <property type="match status" value="8"/>
</dbReference>
<dbReference type="InterPro" id="IPR045851">
    <property type="entry name" value="AMP-bd_C_sf"/>
</dbReference>
<accession>A0ABV4MN00</accession>
<evidence type="ECO:0000313" key="7">
    <source>
        <dbReference type="Proteomes" id="UP001569151"/>
    </source>
</evidence>
<dbReference type="PROSITE" id="PS00455">
    <property type="entry name" value="AMP_BINDING"/>
    <property type="match status" value="3"/>
</dbReference>
<dbReference type="InterPro" id="IPR001242">
    <property type="entry name" value="Condensation_dom"/>
</dbReference>
<dbReference type="InterPro" id="IPR023213">
    <property type="entry name" value="CAT-like_dom_sf"/>
</dbReference>
<dbReference type="InterPro" id="IPR006162">
    <property type="entry name" value="Ppantetheine_attach_site"/>
</dbReference>
<dbReference type="Gene3D" id="3.30.559.30">
    <property type="entry name" value="Nonribosomal peptide synthetase, condensation domain"/>
    <property type="match status" value="4"/>
</dbReference>
<feature type="coiled-coil region" evidence="4">
    <location>
        <begin position="3603"/>
        <end position="3638"/>
    </location>
</feature>
<dbReference type="Gene3D" id="2.30.38.10">
    <property type="entry name" value="Luciferase, Domain 3"/>
    <property type="match status" value="2"/>
</dbReference>
<proteinExistence type="predicted"/>
<organism evidence="6 7">
    <name type="scientific">Vibrio bivalvicida</name>
    <dbReference type="NCBI Taxonomy" id="1276888"/>
    <lineage>
        <taxon>Bacteria</taxon>
        <taxon>Pseudomonadati</taxon>
        <taxon>Pseudomonadota</taxon>
        <taxon>Gammaproteobacteria</taxon>
        <taxon>Vibrionales</taxon>
        <taxon>Vibrionaceae</taxon>
        <taxon>Vibrio</taxon>
        <taxon>Vibrio oreintalis group</taxon>
    </lineage>
</organism>
<evidence type="ECO:0000313" key="6">
    <source>
        <dbReference type="EMBL" id="MEZ8210959.1"/>
    </source>
</evidence>
<dbReference type="SMART" id="SM00823">
    <property type="entry name" value="PKS_PP"/>
    <property type="match status" value="3"/>
</dbReference>
<dbReference type="PANTHER" id="PTHR45527:SF1">
    <property type="entry name" value="FATTY ACID SYNTHASE"/>
    <property type="match status" value="1"/>
</dbReference>
<dbReference type="CDD" id="cd19531">
    <property type="entry name" value="LCL_NRPS-like"/>
    <property type="match status" value="1"/>
</dbReference>